<comment type="caution">
    <text evidence="5">The sequence shown here is derived from an EMBL/GenBank/DDBJ whole genome shotgun (WGS) entry which is preliminary data.</text>
</comment>
<dbReference type="InterPro" id="IPR020845">
    <property type="entry name" value="AMP-binding_CS"/>
</dbReference>
<feature type="domain" description="AMP-binding enzyme C-terminal" evidence="4">
    <location>
        <begin position="502"/>
        <end position="589"/>
    </location>
</feature>
<dbReference type="Gene3D" id="3.30.300.30">
    <property type="match status" value="1"/>
</dbReference>
<gene>
    <name evidence="5" type="ORF">D9619_013140</name>
</gene>
<accession>A0A8H5B793</accession>
<evidence type="ECO:0000313" key="6">
    <source>
        <dbReference type="Proteomes" id="UP000567179"/>
    </source>
</evidence>
<feature type="domain" description="AMP-dependent synthetase/ligase" evidence="3">
    <location>
        <begin position="91"/>
        <end position="452"/>
    </location>
</feature>
<evidence type="ECO:0000256" key="2">
    <source>
        <dbReference type="ARBA" id="ARBA00022598"/>
    </source>
</evidence>
<evidence type="ECO:0000259" key="3">
    <source>
        <dbReference type="Pfam" id="PF00501"/>
    </source>
</evidence>
<dbReference type="PANTHER" id="PTHR24096">
    <property type="entry name" value="LONG-CHAIN-FATTY-ACID--COA LIGASE"/>
    <property type="match status" value="1"/>
</dbReference>
<evidence type="ECO:0000313" key="5">
    <source>
        <dbReference type="EMBL" id="KAF5317551.1"/>
    </source>
</evidence>
<dbReference type="PROSITE" id="PS00455">
    <property type="entry name" value="AMP_BINDING"/>
    <property type="match status" value="1"/>
</dbReference>
<proteinExistence type="inferred from homology"/>
<dbReference type="GO" id="GO:0016405">
    <property type="term" value="F:CoA-ligase activity"/>
    <property type="evidence" value="ECO:0007669"/>
    <property type="project" value="TreeGrafter"/>
</dbReference>
<dbReference type="Proteomes" id="UP000567179">
    <property type="component" value="Unassembled WGS sequence"/>
</dbReference>
<keyword evidence="6" id="KW-1185">Reference proteome</keyword>
<reference evidence="5 6" key="1">
    <citation type="journal article" date="2020" name="ISME J.">
        <title>Uncovering the hidden diversity of litter-decomposition mechanisms in mushroom-forming fungi.</title>
        <authorList>
            <person name="Floudas D."/>
            <person name="Bentzer J."/>
            <person name="Ahren D."/>
            <person name="Johansson T."/>
            <person name="Persson P."/>
            <person name="Tunlid A."/>
        </authorList>
    </citation>
    <scope>NUCLEOTIDE SEQUENCE [LARGE SCALE GENOMIC DNA]</scope>
    <source>
        <strain evidence="5 6">CBS 101986</strain>
    </source>
</reference>
<sequence>MYIKSPYPDPPALPEVNAHYIFFKRPDQAEWPNYTAHVDPVTGERKMFRDHLREIEDLSTALAVPISEGGMALEGWDEGVGAEVVGKPGESKKEIVGIMGENSTEYIGLVHACIRIAVPFALLSSYSTPFELRHALKLSKVTRLFVDAKFLKSMLPVAKEAGISQDRIFILRETSGKGTKVAKSKRPSFRTLIEDVRKRKTPLVDIRPAGEKTLAYLVFSSGTSGLPKAVMISHGNLIYSVGQAMVVQQAVLQIYTPPTPTNPEGIPVTLAFLPLHHTYGLHAYCYRACLAPSTLVLMPQWDVKVALNAIPRYQVSTLMLIPSVVHQLVHHPGIEKVDFSSVLHVNSGAAYLPPELADKLQSLIPAQAQFGEGYGMSEATIAAITQPLDGLFGKLKRIQGCTGVLLPGMEAMLLREADATPPTGTDTGAGGSKVNEPGELWLRSPNVSIGYWNNPKANAETFVDGWLRTGDRFRVDEQGYFWFADRAKDTLKVSGAQVSPVEIENCLLTHPAHLITDATVAGVTGGRTEDEKVPRAWVVLSDLGKSKEWGREKVIKELERWHQENLSKYKWLRGGIEVVDAIPKSPTGKTLRRVLQDKYEARIKKHGRPKAKSKL</sequence>
<dbReference type="EMBL" id="JAACJJ010000033">
    <property type="protein sequence ID" value="KAF5317551.1"/>
    <property type="molecule type" value="Genomic_DNA"/>
</dbReference>
<dbReference type="InterPro" id="IPR025110">
    <property type="entry name" value="AMP-bd_C"/>
</dbReference>
<evidence type="ECO:0000259" key="4">
    <source>
        <dbReference type="Pfam" id="PF13193"/>
    </source>
</evidence>
<dbReference type="AlphaFoldDB" id="A0A8H5B793"/>
<dbReference type="InterPro" id="IPR045851">
    <property type="entry name" value="AMP-bd_C_sf"/>
</dbReference>
<organism evidence="5 6">
    <name type="scientific">Psilocybe cf. subviscida</name>
    <dbReference type="NCBI Taxonomy" id="2480587"/>
    <lineage>
        <taxon>Eukaryota</taxon>
        <taxon>Fungi</taxon>
        <taxon>Dikarya</taxon>
        <taxon>Basidiomycota</taxon>
        <taxon>Agaricomycotina</taxon>
        <taxon>Agaricomycetes</taxon>
        <taxon>Agaricomycetidae</taxon>
        <taxon>Agaricales</taxon>
        <taxon>Agaricineae</taxon>
        <taxon>Strophariaceae</taxon>
        <taxon>Psilocybe</taxon>
    </lineage>
</organism>
<keyword evidence="2" id="KW-0436">Ligase</keyword>
<dbReference type="Gene3D" id="3.40.50.980">
    <property type="match status" value="2"/>
</dbReference>
<protein>
    <recommendedName>
        <fullName evidence="7">AMP-dependent synthetase/ligase domain-containing protein</fullName>
    </recommendedName>
</protein>
<dbReference type="OrthoDB" id="1898221at2759"/>
<dbReference type="Pfam" id="PF00501">
    <property type="entry name" value="AMP-binding"/>
    <property type="match status" value="1"/>
</dbReference>
<dbReference type="Pfam" id="PF13193">
    <property type="entry name" value="AMP-binding_C"/>
    <property type="match status" value="1"/>
</dbReference>
<name>A0A8H5B793_9AGAR</name>
<comment type="similarity">
    <text evidence="1">Belongs to the ATP-dependent AMP-binding enzyme family.</text>
</comment>
<dbReference type="SUPFAM" id="SSF56801">
    <property type="entry name" value="Acetyl-CoA synthetase-like"/>
    <property type="match status" value="1"/>
</dbReference>
<dbReference type="PANTHER" id="PTHR24096:SF149">
    <property type="entry name" value="AMP-BINDING DOMAIN-CONTAINING PROTEIN-RELATED"/>
    <property type="match status" value="1"/>
</dbReference>
<evidence type="ECO:0008006" key="7">
    <source>
        <dbReference type="Google" id="ProtNLM"/>
    </source>
</evidence>
<evidence type="ECO:0000256" key="1">
    <source>
        <dbReference type="ARBA" id="ARBA00006432"/>
    </source>
</evidence>
<dbReference type="Gene3D" id="2.30.38.10">
    <property type="entry name" value="Luciferase, Domain 3"/>
    <property type="match status" value="1"/>
</dbReference>
<dbReference type="InterPro" id="IPR000873">
    <property type="entry name" value="AMP-dep_synth/lig_dom"/>
</dbReference>